<dbReference type="InterPro" id="IPR019734">
    <property type="entry name" value="TPR_rpt"/>
</dbReference>
<feature type="repeat" description="TPR" evidence="3">
    <location>
        <begin position="50"/>
        <end position="83"/>
    </location>
</feature>
<sequence length="139" mass="15953">MFMQLVKTHPNDANIQYQCAWSLDVLGEEAEAVPYYERAIELGLPDEDLAGAYLGLGSTYRTLGAYEQSRQIFEKALAVFPENNAIACFYAMTLYNLQEYERAMGILLKALADTSSDRHIHDYKKAIVYYSDKLHKVWR</sequence>
<name>A0A2N0ZMU9_9BACI</name>
<dbReference type="SUPFAM" id="SSF48452">
    <property type="entry name" value="TPR-like"/>
    <property type="match status" value="1"/>
</dbReference>
<dbReference type="PROSITE" id="PS50293">
    <property type="entry name" value="TPR_REGION"/>
    <property type="match status" value="1"/>
</dbReference>
<dbReference type="InterPro" id="IPR041656">
    <property type="entry name" value="TPR_5"/>
</dbReference>
<dbReference type="Proteomes" id="UP000233343">
    <property type="component" value="Unassembled WGS sequence"/>
</dbReference>
<dbReference type="PROSITE" id="PS50005">
    <property type="entry name" value="TPR"/>
    <property type="match status" value="1"/>
</dbReference>
<evidence type="ECO:0000256" key="1">
    <source>
        <dbReference type="ARBA" id="ARBA00022737"/>
    </source>
</evidence>
<feature type="domain" description="Tetratrico peptide repeat group 5" evidence="4">
    <location>
        <begin position="15"/>
        <end position="134"/>
    </location>
</feature>
<dbReference type="Gene3D" id="1.25.40.10">
    <property type="entry name" value="Tetratricopeptide repeat domain"/>
    <property type="match status" value="1"/>
</dbReference>
<dbReference type="AlphaFoldDB" id="A0A2N0ZMU9"/>
<evidence type="ECO:0000259" key="4">
    <source>
        <dbReference type="Pfam" id="PF12688"/>
    </source>
</evidence>
<dbReference type="PANTHER" id="PTHR45586:SF1">
    <property type="entry name" value="LIPOPOLYSACCHARIDE ASSEMBLY PROTEIN B"/>
    <property type="match status" value="1"/>
</dbReference>
<dbReference type="PANTHER" id="PTHR45586">
    <property type="entry name" value="TPR REPEAT-CONTAINING PROTEIN PA4667"/>
    <property type="match status" value="1"/>
</dbReference>
<dbReference type="InterPro" id="IPR011990">
    <property type="entry name" value="TPR-like_helical_dom_sf"/>
</dbReference>
<protein>
    <recommendedName>
        <fullName evidence="4">Tetratrico peptide repeat group 5 domain-containing protein</fullName>
    </recommendedName>
</protein>
<gene>
    <name evidence="5" type="ORF">CWS20_01570</name>
</gene>
<evidence type="ECO:0000313" key="6">
    <source>
        <dbReference type="Proteomes" id="UP000233343"/>
    </source>
</evidence>
<accession>A0A2N0ZMU9</accession>
<keyword evidence="2 3" id="KW-0802">TPR repeat</keyword>
<dbReference type="SMART" id="SM00028">
    <property type="entry name" value="TPR"/>
    <property type="match status" value="2"/>
</dbReference>
<dbReference type="Pfam" id="PF12688">
    <property type="entry name" value="TPR_5"/>
    <property type="match status" value="1"/>
</dbReference>
<evidence type="ECO:0000313" key="5">
    <source>
        <dbReference type="EMBL" id="PKG30834.1"/>
    </source>
</evidence>
<organism evidence="5 6">
    <name type="scientific">Cytobacillus horneckiae</name>
    <dbReference type="NCBI Taxonomy" id="549687"/>
    <lineage>
        <taxon>Bacteria</taxon>
        <taxon>Bacillati</taxon>
        <taxon>Bacillota</taxon>
        <taxon>Bacilli</taxon>
        <taxon>Bacillales</taxon>
        <taxon>Bacillaceae</taxon>
        <taxon>Cytobacillus</taxon>
    </lineage>
</organism>
<reference evidence="5 6" key="1">
    <citation type="journal article" date="2010" name="Int. J. Syst. Evol. Microbiol.">
        <title>Bacillus horneckiae sp. nov., isolated from a spacecraft-assembly clean room.</title>
        <authorList>
            <person name="Vaishampayan P."/>
            <person name="Probst A."/>
            <person name="Krishnamurthi S."/>
            <person name="Ghosh S."/>
            <person name="Osman S."/>
            <person name="McDowall A."/>
            <person name="Ruckmani A."/>
            <person name="Mayilraj S."/>
            <person name="Venkateswaran K."/>
        </authorList>
    </citation>
    <scope>NUCLEOTIDE SEQUENCE [LARGE SCALE GENOMIC DNA]</scope>
    <source>
        <strain evidence="6">1PO1SC</strain>
    </source>
</reference>
<keyword evidence="6" id="KW-1185">Reference proteome</keyword>
<evidence type="ECO:0000256" key="2">
    <source>
        <dbReference type="ARBA" id="ARBA00022803"/>
    </source>
</evidence>
<dbReference type="InterPro" id="IPR051012">
    <property type="entry name" value="CellSynth/LPSAsmb/PSIAsmb"/>
</dbReference>
<comment type="caution">
    <text evidence="5">The sequence shown here is derived from an EMBL/GenBank/DDBJ whole genome shotgun (WGS) entry which is preliminary data.</text>
</comment>
<dbReference type="EMBL" id="PISD01000005">
    <property type="protein sequence ID" value="PKG30834.1"/>
    <property type="molecule type" value="Genomic_DNA"/>
</dbReference>
<keyword evidence="1" id="KW-0677">Repeat</keyword>
<evidence type="ECO:0000256" key="3">
    <source>
        <dbReference type="PROSITE-ProRule" id="PRU00339"/>
    </source>
</evidence>
<proteinExistence type="predicted"/>